<dbReference type="Proteomes" id="UP001501074">
    <property type="component" value="Unassembled WGS sequence"/>
</dbReference>
<dbReference type="PANTHER" id="PTHR43765:SF2">
    <property type="entry name" value="2-DEHYDROPANTOATE 2-REDUCTASE"/>
    <property type="match status" value="1"/>
</dbReference>
<accession>A0ABP6ZVD4</accession>
<evidence type="ECO:0000313" key="6">
    <source>
        <dbReference type="EMBL" id="GAA3619682.1"/>
    </source>
</evidence>
<dbReference type="EMBL" id="BAAAZO010000006">
    <property type="protein sequence ID" value="GAA3619682.1"/>
    <property type="molecule type" value="Genomic_DNA"/>
</dbReference>
<proteinExistence type="inferred from homology"/>
<evidence type="ECO:0000256" key="3">
    <source>
        <dbReference type="ARBA" id="ARBA00023002"/>
    </source>
</evidence>
<dbReference type="InterPro" id="IPR013332">
    <property type="entry name" value="KPR_N"/>
</dbReference>
<keyword evidence="7" id="KW-1185">Reference proteome</keyword>
<keyword evidence="3" id="KW-0560">Oxidoreductase</keyword>
<evidence type="ECO:0000256" key="2">
    <source>
        <dbReference type="ARBA" id="ARBA00022857"/>
    </source>
</evidence>
<dbReference type="Gene3D" id="1.10.1040.10">
    <property type="entry name" value="N-(1-d-carboxylethyl)-l-norvaline Dehydrogenase, domain 2"/>
    <property type="match status" value="1"/>
</dbReference>
<dbReference type="InterPro" id="IPR050838">
    <property type="entry name" value="Ketopantoate_reductase"/>
</dbReference>
<dbReference type="Gene3D" id="3.40.50.720">
    <property type="entry name" value="NAD(P)-binding Rossmann-like Domain"/>
    <property type="match status" value="1"/>
</dbReference>
<evidence type="ECO:0000259" key="5">
    <source>
        <dbReference type="Pfam" id="PF08546"/>
    </source>
</evidence>
<evidence type="ECO:0000259" key="4">
    <source>
        <dbReference type="Pfam" id="PF02558"/>
    </source>
</evidence>
<name>A0ABP6ZVD4_9ACTN</name>
<protein>
    <submittedName>
        <fullName evidence="6">2-dehydropantoate 2-reductase N-terminal domain-containing protein</fullName>
    </submittedName>
</protein>
<organism evidence="6 7">
    <name type="scientific">Kineosporia mesophila</name>
    <dbReference type="NCBI Taxonomy" id="566012"/>
    <lineage>
        <taxon>Bacteria</taxon>
        <taxon>Bacillati</taxon>
        <taxon>Actinomycetota</taxon>
        <taxon>Actinomycetes</taxon>
        <taxon>Kineosporiales</taxon>
        <taxon>Kineosporiaceae</taxon>
        <taxon>Kineosporia</taxon>
    </lineage>
</organism>
<dbReference type="Pfam" id="PF02558">
    <property type="entry name" value="ApbA"/>
    <property type="match status" value="1"/>
</dbReference>
<evidence type="ECO:0000313" key="7">
    <source>
        <dbReference type="Proteomes" id="UP001501074"/>
    </source>
</evidence>
<keyword evidence="2" id="KW-0521">NADP</keyword>
<feature type="domain" description="Ketopantoate reductase C-terminal" evidence="5">
    <location>
        <begin position="225"/>
        <end position="316"/>
    </location>
</feature>
<dbReference type="InterPro" id="IPR013752">
    <property type="entry name" value="KPA_reductase"/>
</dbReference>
<reference evidence="7" key="1">
    <citation type="journal article" date="2019" name="Int. J. Syst. Evol. Microbiol.">
        <title>The Global Catalogue of Microorganisms (GCM) 10K type strain sequencing project: providing services to taxonomists for standard genome sequencing and annotation.</title>
        <authorList>
            <consortium name="The Broad Institute Genomics Platform"/>
            <consortium name="The Broad Institute Genome Sequencing Center for Infectious Disease"/>
            <person name="Wu L."/>
            <person name="Ma J."/>
        </authorList>
    </citation>
    <scope>NUCLEOTIDE SEQUENCE [LARGE SCALE GENOMIC DNA]</scope>
    <source>
        <strain evidence="7">JCM 16902</strain>
    </source>
</reference>
<sequence length="345" mass="36613">MTNRYVIIGAGAIGALLAAQFELAGRSVVLVARGMNLAAIRENGVVVRRPRSTETVRVPVVGGPEELQLTHDDVLVLATRTQDAEEALSRWAWLPVSDAAGRPTLLAADLPVLTFQNGLATEDLALRRFRRVYGVSIGVAASYLTPGEVVSPSYPVIGVVRLGRHPAPGRPDGRFGRRDVPAEQFVHDLREAGYEVEQVGDVHAYKARKLLVNVADGLDVLIGTDDERRRARALLVEETVAVFAAAGIEVAPAVPAQLVVEPVPGHEAGRLSTWPGSARGAAGEVDYLNGEVVQLGRRHGVPAPVNERLQRLLGAQETAGLPPGTNNVGDVLVPEPGTVRAVATT</sequence>
<dbReference type="SUPFAM" id="SSF48179">
    <property type="entry name" value="6-phosphogluconate dehydrogenase C-terminal domain-like"/>
    <property type="match status" value="1"/>
</dbReference>
<gene>
    <name evidence="6" type="ORF">GCM10022223_40650</name>
</gene>
<dbReference type="SUPFAM" id="SSF51735">
    <property type="entry name" value="NAD(P)-binding Rossmann-fold domains"/>
    <property type="match status" value="1"/>
</dbReference>
<dbReference type="InterPro" id="IPR036291">
    <property type="entry name" value="NAD(P)-bd_dom_sf"/>
</dbReference>
<comment type="caution">
    <text evidence="6">The sequence shown here is derived from an EMBL/GenBank/DDBJ whole genome shotgun (WGS) entry which is preliminary data.</text>
</comment>
<evidence type="ECO:0000256" key="1">
    <source>
        <dbReference type="ARBA" id="ARBA00007870"/>
    </source>
</evidence>
<comment type="similarity">
    <text evidence="1">Belongs to the ketopantoate reductase family.</text>
</comment>
<dbReference type="RefSeq" id="WP_231480960.1">
    <property type="nucleotide sequence ID" value="NZ_BAAAZO010000006.1"/>
</dbReference>
<dbReference type="InterPro" id="IPR013328">
    <property type="entry name" value="6PGD_dom2"/>
</dbReference>
<dbReference type="Pfam" id="PF08546">
    <property type="entry name" value="ApbA_C"/>
    <property type="match status" value="1"/>
</dbReference>
<feature type="domain" description="Ketopantoate reductase N-terminal" evidence="4">
    <location>
        <begin position="6"/>
        <end position="150"/>
    </location>
</feature>
<dbReference type="PANTHER" id="PTHR43765">
    <property type="entry name" value="2-DEHYDROPANTOATE 2-REDUCTASE-RELATED"/>
    <property type="match status" value="1"/>
</dbReference>
<dbReference type="InterPro" id="IPR008927">
    <property type="entry name" value="6-PGluconate_DH-like_C_sf"/>
</dbReference>